<keyword evidence="7" id="KW-1185">Reference proteome</keyword>
<dbReference type="PROSITE" id="PS50127">
    <property type="entry name" value="UBC_2"/>
    <property type="match status" value="1"/>
</dbReference>
<feature type="compositionally biased region" description="Low complexity" evidence="3">
    <location>
        <begin position="349"/>
        <end position="360"/>
    </location>
</feature>
<keyword evidence="2" id="KW-0833">Ubl conjugation pathway</keyword>
<evidence type="ECO:0000256" key="3">
    <source>
        <dbReference type="SAM" id="MobiDB-lite"/>
    </source>
</evidence>
<feature type="region of interest" description="Disordered" evidence="3">
    <location>
        <begin position="688"/>
        <end position="716"/>
    </location>
</feature>
<feature type="region of interest" description="Disordered" evidence="3">
    <location>
        <begin position="336"/>
        <end position="364"/>
    </location>
</feature>
<dbReference type="Pfam" id="PF23046">
    <property type="entry name" value="tSH3-B_UBE2O"/>
    <property type="match status" value="1"/>
</dbReference>
<keyword evidence="1" id="KW-0808">Transferase</keyword>
<dbReference type="EMBL" id="GEZM01010683">
    <property type="protein sequence ID" value="JAV93914.1"/>
    <property type="molecule type" value="Transcribed_RNA"/>
</dbReference>
<dbReference type="PANTHER" id="PTHR46116">
    <property type="entry name" value="(E3-INDEPENDENT) E2 UBIQUITIN-CONJUGATING ENZYME"/>
    <property type="match status" value="1"/>
</dbReference>
<evidence type="ECO:0000259" key="4">
    <source>
        <dbReference type="PROSITE" id="PS50127"/>
    </source>
</evidence>
<feature type="domain" description="UBC core" evidence="4">
    <location>
        <begin position="823"/>
        <end position="983"/>
    </location>
</feature>
<accession>A0A1Y1N7K0</accession>
<reference evidence="6 7" key="2">
    <citation type="journal article" date="2018" name="Elife">
        <title>Firefly genomes illuminate parallel origins of bioluminescence in beetles.</title>
        <authorList>
            <person name="Fallon T.R."/>
            <person name="Lower S.E."/>
            <person name="Chang C.H."/>
            <person name="Bessho-Uehara M."/>
            <person name="Martin G.J."/>
            <person name="Bewick A.J."/>
            <person name="Behringer M."/>
            <person name="Debat H.J."/>
            <person name="Wong I."/>
            <person name="Day J.C."/>
            <person name="Suvorov A."/>
            <person name="Silva C.J."/>
            <person name="Stanger-Hall K.F."/>
            <person name="Hall D.W."/>
            <person name="Schmitz R.J."/>
            <person name="Nelson D.R."/>
            <person name="Lewis S.M."/>
            <person name="Shigenobu S."/>
            <person name="Bybee S.M."/>
            <person name="Larracuente A.M."/>
            <person name="Oba Y."/>
            <person name="Weng J.K."/>
        </authorList>
    </citation>
    <scope>NUCLEOTIDE SEQUENCE [LARGE SCALE GENOMIC DNA]</scope>
    <source>
        <strain evidence="6">1611_PpyrPB1</strain>
        <tissue evidence="6">Whole body</tissue>
    </source>
</reference>
<dbReference type="SMART" id="SM00212">
    <property type="entry name" value="UBCc"/>
    <property type="match status" value="1"/>
</dbReference>
<dbReference type="InParanoid" id="A0A1Y1N7K0"/>
<name>A0A1Y1N7K0_PHOPY</name>
<dbReference type="InterPro" id="IPR057733">
    <property type="entry name" value="UBE2O-like_SH3-B"/>
</dbReference>
<evidence type="ECO:0000313" key="6">
    <source>
        <dbReference type="EMBL" id="KAB0793735.1"/>
    </source>
</evidence>
<organism evidence="5">
    <name type="scientific">Photinus pyralis</name>
    <name type="common">Common eastern firefly</name>
    <name type="synonym">Lampyris pyralis</name>
    <dbReference type="NCBI Taxonomy" id="7054"/>
    <lineage>
        <taxon>Eukaryota</taxon>
        <taxon>Metazoa</taxon>
        <taxon>Ecdysozoa</taxon>
        <taxon>Arthropoda</taxon>
        <taxon>Hexapoda</taxon>
        <taxon>Insecta</taxon>
        <taxon>Pterygota</taxon>
        <taxon>Neoptera</taxon>
        <taxon>Endopterygota</taxon>
        <taxon>Coleoptera</taxon>
        <taxon>Polyphaga</taxon>
        <taxon>Elateriformia</taxon>
        <taxon>Elateroidea</taxon>
        <taxon>Lampyridae</taxon>
        <taxon>Lampyrinae</taxon>
        <taxon>Photinus</taxon>
    </lineage>
</organism>
<reference evidence="6" key="3">
    <citation type="submission" date="2019-08" db="EMBL/GenBank/DDBJ databases">
        <authorList>
            <consortium name="Photinus pyralis genome working group"/>
            <person name="Fallon T.R."/>
            <person name="Sander Lower S.E."/>
            <person name="Weng J.-K."/>
        </authorList>
    </citation>
    <scope>NUCLEOTIDE SEQUENCE</scope>
    <source>
        <strain evidence="6">1611_PpyrPB1</strain>
        <tissue evidence="6">Whole body</tissue>
    </source>
</reference>
<proteinExistence type="predicted"/>
<dbReference type="PANTHER" id="PTHR46116:SF15">
    <property type="entry name" value="(E3-INDEPENDENT) E2 UBIQUITIN-CONJUGATING ENZYME"/>
    <property type="match status" value="1"/>
</dbReference>
<dbReference type="InterPro" id="IPR016135">
    <property type="entry name" value="UBQ-conjugating_enzyme/RWD"/>
</dbReference>
<dbReference type="Pfam" id="PF23043">
    <property type="entry name" value="SH3-B_UBE2O"/>
    <property type="match status" value="1"/>
</dbReference>
<gene>
    <name evidence="6" type="ORF">PPYR_13355</name>
</gene>
<dbReference type="InterPro" id="IPR057735">
    <property type="entry name" value="UBE2O-like_tSH3-B"/>
</dbReference>
<reference evidence="5" key="1">
    <citation type="journal article" date="2016" name="Sci. Rep.">
        <title>Molecular characterization of firefly nuptial gifts: a multi-omics approach sheds light on postcopulatory sexual selection.</title>
        <authorList>
            <person name="Al-Wathiqui N."/>
            <person name="Fallon T.R."/>
            <person name="South A."/>
            <person name="Weng J.K."/>
            <person name="Lewis S.M."/>
        </authorList>
    </citation>
    <scope>NUCLEOTIDE SEQUENCE</scope>
</reference>
<evidence type="ECO:0000256" key="1">
    <source>
        <dbReference type="ARBA" id="ARBA00022679"/>
    </source>
</evidence>
<dbReference type="InterPro" id="IPR057734">
    <property type="entry name" value="UBE2O-like_SH3-C"/>
</dbReference>
<dbReference type="FunCoup" id="A0A1Y1N7K0">
    <property type="interactions" value="1518"/>
</dbReference>
<dbReference type="OrthoDB" id="47801at2759"/>
<dbReference type="Gene3D" id="3.10.110.10">
    <property type="entry name" value="Ubiquitin Conjugating Enzyme"/>
    <property type="match status" value="1"/>
</dbReference>
<feature type="compositionally biased region" description="Acidic residues" evidence="3">
    <location>
        <begin position="336"/>
        <end position="348"/>
    </location>
</feature>
<dbReference type="Pfam" id="PF23044">
    <property type="entry name" value="SH3-C_UBE2O"/>
    <property type="match status" value="1"/>
</dbReference>
<evidence type="ECO:0000256" key="2">
    <source>
        <dbReference type="ARBA" id="ARBA00022786"/>
    </source>
</evidence>
<dbReference type="AlphaFoldDB" id="A0A1Y1N7K0"/>
<dbReference type="SUPFAM" id="SSF54495">
    <property type="entry name" value="UBC-like"/>
    <property type="match status" value="1"/>
</dbReference>
<dbReference type="InterPro" id="IPR000608">
    <property type="entry name" value="UBC"/>
</dbReference>
<evidence type="ECO:0000313" key="5">
    <source>
        <dbReference type="EMBL" id="JAV93914.1"/>
    </source>
</evidence>
<dbReference type="CDD" id="cd23837">
    <property type="entry name" value="UBCc_UBE2O"/>
    <property type="match status" value="1"/>
</dbReference>
<dbReference type="EMBL" id="VVIM01000009">
    <property type="protein sequence ID" value="KAB0793735.1"/>
    <property type="molecule type" value="Genomic_DNA"/>
</dbReference>
<sequence>MSVVNEVKEFYTNDIVYRFDKRKKINFGVVVDSYEASTDADDSSELQKGQIRVWWLNSSRASVWKQNKVRLMSRSIIPGDIVRRLENGTETQRGYCKEAKQFATVQIVGTDKIIERVTSERLNTVSQFDNNVAVCLDNKYGRIQGIDQKIKMQSKCGSTVEVFSSINHDVEDYWLTKRNRSYFDIFYPGQEVVCTPNNLEQPQWVHRSKVMKRSMQSRQRFTVQKVEPLDIEVCWYDSMSSTHLADVKPEDVPRLKVVEPVENSHLELAERRLLKMSVLDVLLKKKDWIRKQSVLHQPEHHKVLHIVNRTSKKDRGPKLRRPSMLATCVNITEPEEDWYTEEGEEEVSDNGSSSSTTSNTRLNAKHFPPKLRELVPGNTVAVEVLCTDSRVTVVWQDGTEEKDIPTTLLYYSISLDDHEFFPGEWVTYDGKTEKYGAIQHVNHLERTATVKWFTHGDGNEKPQLLSTNEMSVYDLRKHPKYAFRPGSVVKRIPVESERFGTVLDSCPEGYVIVHWINGVQENCWPQNLELIPDSIDYEYSITDNEDSAQVSWETESIESIAGDLTDETALQNMAARLDFVRGRVTYLKDVLKQHSSSQCFLLLKELLMVYDNSSYLDKLLDTSFFTLKSRHFQVLLAQIKEKAKTYGVELRGRLFSTVENLGCSSTRSKNPEKENINKVLKLEHKLTQLGEETKDGETKESGEPSAATTPDSECPSVSDDNICVELLSMMKVRMDLAYAEIISRIGGPQALTVMTKASDALPVPSTPLPSLPTTPEDCFCLLNPLKLNKSVISSENDIYKIIDEAHFSHRFYSSKCEPNDKQKFFKTVQKEFKLLRESLPPGVWVRSYGNRLDLLSVMIEGPKNTPYEDGLFLFDLQLSSDYPRSPPLCHYISYSLERLNPNLYVEGKVCISLLGTWLGRGTEVWNTNSTLLQLIVSIQGLILVAEPYYNEAGYEKQMESQQGYENSRMYNELVVLKLVQSMTELALAPPQVFAKEIYAYCATHGERMCDRLERWCDDSEPLIPEFPLLPVSKGLKLSLTIAIKAFRDVLKKTNFNDAQSVAL</sequence>
<evidence type="ECO:0000313" key="7">
    <source>
        <dbReference type="Proteomes" id="UP000327044"/>
    </source>
</evidence>
<dbReference type="GO" id="GO:0061631">
    <property type="term" value="F:ubiquitin conjugating enzyme activity"/>
    <property type="evidence" value="ECO:0007669"/>
    <property type="project" value="TreeGrafter"/>
</dbReference>
<feature type="compositionally biased region" description="Basic and acidic residues" evidence="3">
    <location>
        <begin position="688"/>
        <end position="702"/>
    </location>
</feature>
<protein>
    <recommendedName>
        <fullName evidence="4">UBC core domain-containing protein</fullName>
    </recommendedName>
</protein>
<dbReference type="Proteomes" id="UP000327044">
    <property type="component" value="Unassembled WGS sequence"/>
</dbReference>
<dbReference type="Pfam" id="PF00179">
    <property type="entry name" value="UQ_con"/>
    <property type="match status" value="1"/>
</dbReference>